<keyword evidence="3" id="KW-1185">Reference proteome</keyword>
<dbReference type="Gene3D" id="3.30.499.10">
    <property type="entry name" value="Aconitase, domain 3"/>
    <property type="match status" value="1"/>
</dbReference>
<proteinExistence type="predicted"/>
<dbReference type="PANTHER" id="PTHR43822:SF6">
    <property type="entry name" value="3-ISOPROPYLMALATE DEHYDRATASE"/>
    <property type="match status" value="1"/>
</dbReference>
<dbReference type="InterPro" id="IPR015931">
    <property type="entry name" value="Acnase/IPM_dHydase_lsu_aba_1/3"/>
</dbReference>
<sequence>MTATEKILARASDKCEVKPGENAWVNVDVLMINDITCPGVSGIFKKEFGNTAK</sequence>
<accession>A0A392SDC9</accession>
<comment type="caution">
    <text evidence="2">The sequence shown here is derived from an EMBL/GenBank/DDBJ whole genome shotgun (WGS) entry which is preliminary data.</text>
</comment>
<organism evidence="2 3">
    <name type="scientific">Trifolium medium</name>
    <dbReference type="NCBI Taxonomy" id="97028"/>
    <lineage>
        <taxon>Eukaryota</taxon>
        <taxon>Viridiplantae</taxon>
        <taxon>Streptophyta</taxon>
        <taxon>Embryophyta</taxon>
        <taxon>Tracheophyta</taxon>
        <taxon>Spermatophyta</taxon>
        <taxon>Magnoliopsida</taxon>
        <taxon>eudicotyledons</taxon>
        <taxon>Gunneridae</taxon>
        <taxon>Pentapetalae</taxon>
        <taxon>rosids</taxon>
        <taxon>fabids</taxon>
        <taxon>Fabales</taxon>
        <taxon>Fabaceae</taxon>
        <taxon>Papilionoideae</taxon>
        <taxon>50 kb inversion clade</taxon>
        <taxon>NPAAA clade</taxon>
        <taxon>Hologalegina</taxon>
        <taxon>IRL clade</taxon>
        <taxon>Trifolieae</taxon>
        <taxon>Trifolium</taxon>
    </lineage>
</organism>
<evidence type="ECO:0000256" key="1">
    <source>
        <dbReference type="ARBA" id="ARBA00023004"/>
    </source>
</evidence>
<dbReference type="Proteomes" id="UP000265520">
    <property type="component" value="Unassembled WGS sequence"/>
</dbReference>
<evidence type="ECO:0000313" key="3">
    <source>
        <dbReference type="Proteomes" id="UP000265520"/>
    </source>
</evidence>
<dbReference type="PANTHER" id="PTHR43822">
    <property type="entry name" value="HOMOACONITASE, MITOCHONDRIAL-RELATED"/>
    <property type="match status" value="1"/>
</dbReference>
<dbReference type="InterPro" id="IPR050067">
    <property type="entry name" value="IPM_dehydratase_rel_enz"/>
</dbReference>
<dbReference type="AlphaFoldDB" id="A0A392SDC9"/>
<evidence type="ECO:0000313" key="2">
    <source>
        <dbReference type="EMBL" id="MCI46943.1"/>
    </source>
</evidence>
<protein>
    <submittedName>
        <fullName evidence="2">3-isopropylmalate dehydratase large subunit-like</fullName>
    </submittedName>
</protein>
<name>A0A392SDC9_9FABA</name>
<keyword evidence="1" id="KW-0408">Iron</keyword>
<feature type="non-terminal residue" evidence="2">
    <location>
        <position position="53"/>
    </location>
</feature>
<reference evidence="2 3" key="1">
    <citation type="journal article" date="2018" name="Front. Plant Sci.">
        <title>Red Clover (Trifolium pratense) and Zigzag Clover (T. medium) - A Picture of Genomic Similarities and Differences.</title>
        <authorList>
            <person name="Dluhosova J."/>
            <person name="Istvanek J."/>
            <person name="Nedelnik J."/>
            <person name="Repkova J."/>
        </authorList>
    </citation>
    <scope>NUCLEOTIDE SEQUENCE [LARGE SCALE GENOMIC DNA]</scope>
    <source>
        <strain evidence="3">cv. 10/8</strain>
        <tissue evidence="2">Leaf</tissue>
    </source>
</reference>
<dbReference type="EMBL" id="LXQA010364942">
    <property type="protein sequence ID" value="MCI46943.1"/>
    <property type="molecule type" value="Genomic_DNA"/>
</dbReference>